<dbReference type="OrthoDB" id="9763018at2"/>
<dbReference type="InterPro" id="IPR047347">
    <property type="entry name" value="YvaQ-like_sensor"/>
</dbReference>
<evidence type="ECO:0000313" key="7">
    <source>
        <dbReference type="EMBL" id="TDK62766.1"/>
    </source>
</evidence>
<evidence type="ECO:0000256" key="4">
    <source>
        <dbReference type="SAM" id="Phobius"/>
    </source>
</evidence>
<comment type="subcellular location">
    <subcellularLocation>
        <location evidence="1">Membrane</location>
    </subcellularLocation>
</comment>
<dbReference type="Gene3D" id="1.10.287.950">
    <property type="entry name" value="Methyl-accepting chemotaxis protein"/>
    <property type="match status" value="1"/>
</dbReference>
<dbReference type="GO" id="GO:0006935">
    <property type="term" value="P:chemotaxis"/>
    <property type="evidence" value="ECO:0007669"/>
    <property type="project" value="InterPro"/>
</dbReference>
<dbReference type="Pfam" id="PF00672">
    <property type="entry name" value="HAMP"/>
    <property type="match status" value="1"/>
</dbReference>
<dbReference type="PANTHER" id="PTHR43531">
    <property type="entry name" value="PROTEIN ICFG"/>
    <property type="match status" value="1"/>
</dbReference>
<organism evidence="7 8">
    <name type="scientific">Sapientia aquatica</name>
    <dbReference type="NCBI Taxonomy" id="1549640"/>
    <lineage>
        <taxon>Bacteria</taxon>
        <taxon>Pseudomonadati</taxon>
        <taxon>Pseudomonadota</taxon>
        <taxon>Betaproteobacteria</taxon>
        <taxon>Burkholderiales</taxon>
        <taxon>Oxalobacteraceae</taxon>
        <taxon>Sapientia</taxon>
    </lineage>
</organism>
<reference evidence="7 8" key="1">
    <citation type="submission" date="2019-03" db="EMBL/GenBank/DDBJ databases">
        <title>Sapientia aquatica gen. nov., sp. nov., isolated from a crater lake.</title>
        <authorList>
            <person name="Felfoldi T."/>
            <person name="Szabo A."/>
            <person name="Toth E."/>
            <person name="Schumann P."/>
            <person name="Keki Z."/>
            <person name="Marialigeti K."/>
            <person name="Mathe I."/>
        </authorList>
    </citation>
    <scope>NUCLEOTIDE SEQUENCE [LARGE SCALE GENOMIC DNA]</scope>
    <source>
        <strain evidence="7 8">SA-152</strain>
    </source>
</reference>
<keyword evidence="4" id="KW-0812">Transmembrane</keyword>
<comment type="similarity">
    <text evidence="2">Belongs to the methyl-accepting chemotaxis (MCP) protein family.</text>
</comment>
<dbReference type="InterPro" id="IPR003660">
    <property type="entry name" value="HAMP_dom"/>
</dbReference>
<comment type="caution">
    <text evidence="7">The sequence shown here is derived from an EMBL/GenBank/DDBJ whole genome shotgun (WGS) entry which is preliminary data.</text>
</comment>
<dbReference type="InterPro" id="IPR051310">
    <property type="entry name" value="MCP_chemotaxis"/>
</dbReference>
<dbReference type="GO" id="GO:0007165">
    <property type="term" value="P:signal transduction"/>
    <property type="evidence" value="ECO:0007669"/>
    <property type="project" value="UniProtKB-KW"/>
</dbReference>
<dbReference type="AlphaFoldDB" id="A0A4R5VWR0"/>
<dbReference type="RefSeq" id="WP_133330289.1">
    <property type="nucleotide sequence ID" value="NZ_SMYL01000010.1"/>
</dbReference>
<dbReference type="PANTHER" id="PTHR43531:SF5">
    <property type="entry name" value="METHYL-ACCEPTING CHEMOTAXIS PROTEIN III"/>
    <property type="match status" value="1"/>
</dbReference>
<sequence>MNKFRIATRLTLGFGVLLLLAIVAIAYALINARNNAQAMQELMDRPLAKERLVVDWNALLKVSIARTSLIARSTDSTLATSFAEVIAAGVKKANETTKKIESLLSSDEEKKLFGEIQQARATYIAVRDEVFKLRKSGKDELAVIEFEKKFLPAAQHFEAKVAELLAMQRKTIDDTCLAIRRSGERHSQLAIALSVLLLVLGILISYRIAISITAPLKTAVLVAEKVAGGDLTTTINHHAQDEIGGLMRSLGTMNDALRDIVSKVKTGTDAISLAADEISSGNTNLLNRTEQQARSIVETVIALEQLTSTVKLNADNTHHADSIAGEAAEVAIKGGAVVAKVVETMHSINASSKKVVDIIDVINDIAFQTNILALNAAVEAARAGDQGRGFAVVATEVRNLAQRAASASTEIRELINDSANKVKAGTHLADEAGGAMDHIAMSINNVKQVIGEINLASKGQRTGIEQVNHAIIEMDNNLQQDSDVVEHAAAAAQRMLAQSGQLASMVNIFNTGD</sequence>
<dbReference type="CDD" id="cd06225">
    <property type="entry name" value="HAMP"/>
    <property type="match status" value="1"/>
</dbReference>
<dbReference type="PRINTS" id="PR00260">
    <property type="entry name" value="CHEMTRNSDUCR"/>
</dbReference>
<proteinExistence type="inferred from homology"/>
<evidence type="ECO:0000256" key="3">
    <source>
        <dbReference type="PROSITE-ProRule" id="PRU00284"/>
    </source>
</evidence>
<evidence type="ECO:0000259" key="5">
    <source>
        <dbReference type="PROSITE" id="PS50111"/>
    </source>
</evidence>
<dbReference type="SMART" id="SM00304">
    <property type="entry name" value="HAMP"/>
    <property type="match status" value="1"/>
</dbReference>
<dbReference type="GO" id="GO:0004888">
    <property type="term" value="F:transmembrane signaling receptor activity"/>
    <property type="evidence" value="ECO:0007669"/>
    <property type="project" value="InterPro"/>
</dbReference>
<keyword evidence="4" id="KW-1133">Transmembrane helix</keyword>
<evidence type="ECO:0000256" key="1">
    <source>
        <dbReference type="ARBA" id="ARBA00004370"/>
    </source>
</evidence>
<dbReference type="PROSITE" id="PS50885">
    <property type="entry name" value="HAMP"/>
    <property type="match status" value="1"/>
</dbReference>
<accession>A0A4R5VWR0</accession>
<dbReference type="Pfam" id="PF12729">
    <property type="entry name" value="4HB_MCP_1"/>
    <property type="match status" value="1"/>
</dbReference>
<dbReference type="Pfam" id="PF00015">
    <property type="entry name" value="MCPsignal"/>
    <property type="match status" value="1"/>
</dbReference>
<dbReference type="InterPro" id="IPR024478">
    <property type="entry name" value="HlyB_4HB_MCP"/>
</dbReference>
<dbReference type="Proteomes" id="UP000294829">
    <property type="component" value="Unassembled WGS sequence"/>
</dbReference>
<feature type="domain" description="HAMP" evidence="6">
    <location>
        <begin position="210"/>
        <end position="262"/>
    </location>
</feature>
<keyword evidence="8" id="KW-1185">Reference proteome</keyword>
<dbReference type="PROSITE" id="PS50111">
    <property type="entry name" value="CHEMOTAXIS_TRANSDUC_2"/>
    <property type="match status" value="1"/>
</dbReference>
<gene>
    <name evidence="7" type="ORF">E2I14_15800</name>
</gene>
<evidence type="ECO:0000259" key="6">
    <source>
        <dbReference type="PROSITE" id="PS50885"/>
    </source>
</evidence>
<keyword evidence="3" id="KW-0807">Transducer</keyword>
<dbReference type="GO" id="GO:0005886">
    <property type="term" value="C:plasma membrane"/>
    <property type="evidence" value="ECO:0007669"/>
    <property type="project" value="TreeGrafter"/>
</dbReference>
<dbReference type="SUPFAM" id="SSF58104">
    <property type="entry name" value="Methyl-accepting chemotaxis protein (MCP) signaling domain"/>
    <property type="match status" value="1"/>
</dbReference>
<dbReference type="CDD" id="cd19411">
    <property type="entry name" value="MCP2201-like_sensor"/>
    <property type="match status" value="1"/>
</dbReference>
<dbReference type="SMART" id="SM00283">
    <property type="entry name" value="MA"/>
    <property type="match status" value="1"/>
</dbReference>
<evidence type="ECO:0000313" key="8">
    <source>
        <dbReference type="Proteomes" id="UP000294829"/>
    </source>
</evidence>
<feature type="transmembrane region" description="Helical" evidence="4">
    <location>
        <begin position="6"/>
        <end position="30"/>
    </location>
</feature>
<feature type="domain" description="Methyl-accepting transducer" evidence="5">
    <location>
        <begin position="267"/>
        <end position="496"/>
    </location>
</feature>
<feature type="transmembrane region" description="Helical" evidence="4">
    <location>
        <begin position="189"/>
        <end position="209"/>
    </location>
</feature>
<keyword evidence="4" id="KW-0472">Membrane</keyword>
<dbReference type="InterPro" id="IPR004090">
    <property type="entry name" value="Chemotax_Me-accpt_rcpt"/>
</dbReference>
<dbReference type="InterPro" id="IPR004089">
    <property type="entry name" value="MCPsignal_dom"/>
</dbReference>
<dbReference type="EMBL" id="SMYL01000010">
    <property type="protein sequence ID" value="TDK62766.1"/>
    <property type="molecule type" value="Genomic_DNA"/>
</dbReference>
<name>A0A4R5VWR0_9BURK</name>
<dbReference type="FunFam" id="1.10.287.950:FF:000001">
    <property type="entry name" value="Methyl-accepting chemotaxis sensory transducer"/>
    <property type="match status" value="1"/>
</dbReference>
<protein>
    <submittedName>
        <fullName evidence="7">HAMP domain-containing protein</fullName>
    </submittedName>
</protein>
<evidence type="ECO:0000256" key="2">
    <source>
        <dbReference type="ARBA" id="ARBA00029447"/>
    </source>
</evidence>